<organism evidence="5 6">
    <name type="scientific">Paenibacillus provencensis</name>
    <dbReference type="NCBI Taxonomy" id="441151"/>
    <lineage>
        <taxon>Bacteria</taxon>
        <taxon>Bacillati</taxon>
        <taxon>Bacillota</taxon>
        <taxon>Bacilli</taxon>
        <taxon>Bacillales</taxon>
        <taxon>Paenibacillaceae</taxon>
        <taxon>Paenibacillus</taxon>
    </lineage>
</organism>
<dbReference type="PROSITE" id="PS51118">
    <property type="entry name" value="HTH_HXLR"/>
    <property type="match status" value="1"/>
</dbReference>
<keyword evidence="3" id="KW-0804">Transcription</keyword>
<feature type="domain" description="HTH hxlR-type" evidence="4">
    <location>
        <begin position="9"/>
        <end position="107"/>
    </location>
</feature>
<comment type="caution">
    <text evidence="5">The sequence shown here is derived from an EMBL/GenBank/DDBJ whole genome shotgun (WGS) entry which is preliminary data.</text>
</comment>
<dbReference type="PANTHER" id="PTHR33204">
    <property type="entry name" value="TRANSCRIPTIONAL REGULATOR, MARR FAMILY"/>
    <property type="match status" value="1"/>
</dbReference>
<evidence type="ECO:0000313" key="6">
    <source>
        <dbReference type="Proteomes" id="UP001597169"/>
    </source>
</evidence>
<evidence type="ECO:0000313" key="5">
    <source>
        <dbReference type="EMBL" id="MFD1127830.1"/>
    </source>
</evidence>
<dbReference type="RefSeq" id="WP_091156653.1">
    <property type="nucleotide sequence ID" value="NZ_JBHTKX010000001.1"/>
</dbReference>
<evidence type="ECO:0000256" key="1">
    <source>
        <dbReference type="ARBA" id="ARBA00023015"/>
    </source>
</evidence>
<evidence type="ECO:0000256" key="3">
    <source>
        <dbReference type="ARBA" id="ARBA00023163"/>
    </source>
</evidence>
<proteinExistence type="predicted"/>
<dbReference type="Pfam" id="PF01638">
    <property type="entry name" value="HxlR"/>
    <property type="match status" value="1"/>
</dbReference>
<evidence type="ECO:0000259" key="4">
    <source>
        <dbReference type="PROSITE" id="PS51118"/>
    </source>
</evidence>
<dbReference type="PANTHER" id="PTHR33204:SF18">
    <property type="entry name" value="TRANSCRIPTIONAL REGULATORY PROTEIN"/>
    <property type="match status" value="1"/>
</dbReference>
<dbReference type="Proteomes" id="UP001597169">
    <property type="component" value="Unassembled WGS sequence"/>
</dbReference>
<evidence type="ECO:0000256" key="2">
    <source>
        <dbReference type="ARBA" id="ARBA00023125"/>
    </source>
</evidence>
<sequence length="121" mass="13866">MNEFSFDQKKIFIAHRIISTKWNIHILFILSHGPSKFSEILHIIPSISDTSLSRCLKGLQTDGIVKKTVSMDRPLQIVYELTPKGLSLAEIIPYLVIWTGIVDPYKKVNAQYPNCKIINRQ</sequence>
<dbReference type="Gene3D" id="1.10.10.10">
    <property type="entry name" value="Winged helix-like DNA-binding domain superfamily/Winged helix DNA-binding domain"/>
    <property type="match status" value="1"/>
</dbReference>
<protein>
    <submittedName>
        <fullName evidence="5">Winged helix-turn-helix transcriptional regulator</fullName>
    </submittedName>
</protein>
<name>A0ABW3Q0W9_9BACL</name>
<dbReference type="EMBL" id="JBHTKX010000001">
    <property type="protein sequence ID" value="MFD1127830.1"/>
    <property type="molecule type" value="Genomic_DNA"/>
</dbReference>
<keyword evidence="1" id="KW-0805">Transcription regulation</keyword>
<dbReference type="SUPFAM" id="SSF46785">
    <property type="entry name" value="Winged helix' DNA-binding domain"/>
    <property type="match status" value="1"/>
</dbReference>
<reference evidence="6" key="1">
    <citation type="journal article" date="2019" name="Int. J. Syst. Evol. Microbiol.">
        <title>The Global Catalogue of Microorganisms (GCM) 10K type strain sequencing project: providing services to taxonomists for standard genome sequencing and annotation.</title>
        <authorList>
            <consortium name="The Broad Institute Genomics Platform"/>
            <consortium name="The Broad Institute Genome Sequencing Center for Infectious Disease"/>
            <person name="Wu L."/>
            <person name="Ma J."/>
        </authorList>
    </citation>
    <scope>NUCLEOTIDE SEQUENCE [LARGE SCALE GENOMIC DNA]</scope>
    <source>
        <strain evidence="6">CCUG 53519</strain>
    </source>
</reference>
<dbReference type="InterPro" id="IPR036388">
    <property type="entry name" value="WH-like_DNA-bd_sf"/>
</dbReference>
<accession>A0ABW3Q0W9</accession>
<gene>
    <name evidence="5" type="ORF">ACFQ3J_06555</name>
</gene>
<dbReference type="InterPro" id="IPR036390">
    <property type="entry name" value="WH_DNA-bd_sf"/>
</dbReference>
<dbReference type="InterPro" id="IPR002577">
    <property type="entry name" value="HTH_HxlR"/>
</dbReference>
<keyword evidence="6" id="KW-1185">Reference proteome</keyword>
<keyword evidence="2" id="KW-0238">DNA-binding</keyword>